<evidence type="ECO:0000256" key="6">
    <source>
        <dbReference type="ARBA" id="ARBA00023015"/>
    </source>
</evidence>
<name>F7NI33_9FIRM</name>
<evidence type="ECO:0000256" key="3">
    <source>
        <dbReference type="ARBA" id="ARBA00011643"/>
    </source>
</evidence>
<dbReference type="Gene3D" id="3.40.1510.10">
    <property type="entry name" value="Hut operon regulatory protein HutP"/>
    <property type="match status" value="1"/>
</dbReference>
<evidence type="ECO:0000313" key="10">
    <source>
        <dbReference type="Proteomes" id="UP000003240"/>
    </source>
</evidence>
<dbReference type="InterPro" id="IPR015111">
    <property type="entry name" value="Regulatory_HutP"/>
</dbReference>
<comment type="subunit">
    <text evidence="3">Homohexamer.</text>
</comment>
<accession>F7NI33</accession>
<dbReference type="Proteomes" id="UP000003240">
    <property type="component" value="Unassembled WGS sequence"/>
</dbReference>
<dbReference type="CDD" id="cd11640">
    <property type="entry name" value="HutP"/>
    <property type="match status" value="1"/>
</dbReference>
<evidence type="ECO:0000256" key="1">
    <source>
        <dbReference type="ARBA" id="ARBA00002945"/>
    </source>
</evidence>
<dbReference type="STRING" id="1009370.ALO_08655"/>
<evidence type="ECO:0000256" key="8">
    <source>
        <dbReference type="ARBA" id="ARBA00023163"/>
    </source>
</evidence>
<protein>
    <recommendedName>
        <fullName evidence="4">Hut operon positive regulatory protein</fullName>
    </recommendedName>
</protein>
<comment type="caution">
    <text evidence="9">The sequence shown here is derived from an EMBL/GenBank/DDBJ whole genome shotgun (WGS) entry which is preliminary data.</text>
</comment>
<proteinExistence type="inferred from homology"/>
<sequence>MEDISSIDVGRAALKMAASESRQEEQEMRQNLCRKGIAAVAVDFGGEYIATVKKIIERAVVAAQRQGLVPENHVGEGAVAGATRAALERIMPMAVGLNVGGKIGIARCGEHLCVAIYCGVGVLNLNEVAVGMAHRSLPLDASASV</sequence>
<dbReference type="eggNOG" id="ENOG502ZZGD">
    <property type="taxonomic scope" value="Bacteria"/>
</dbReference>
<comment type="function">
    <text evidence="1">Antiterminator that binds to cis-acting regulatory sequences on the mRNA in the presence of histidine, thereby suppressing transcription termination and activating the hut operon for histidine utilization.</text>
</comment>
<keyword evidence="5" id="KW-0694">RNA-binding</keyword>
<keyword evidence="8" id="KW-0804">Transcription</keyword>
<dbReference type="EMBL" id="AFGF01000066">
    <property type="protein sequence ID" value="EGO64265.1"/>
    <property type="molecule type" value="Genomic_DNA"/>
</dbReference>
<evidence type="ECO:0000256" key="5">
    <source>
        <dbReference type="ARBA" id="ARBA00022884"/>
    </source>
</evidence>
<evidence type="ECO:0000256" key="2">
    <source>
        <dbReference type="ARBA" id="ARBA00009992"/>
    </source>
</evidence>
<dbReference type="AlphaFoldDB" id="F7NI33"/>
<evidence type="ECO:0000313" key="9">
    <source>
        <dbReference type="EMBL" id="EGO64265.1"/>
    </source>
</evidence>
<organism evidence="9 10">
    <name type="scientific">Acetonema longum DSM 6540</name>
    <dbReference type="NCBI Taxonomy" id="1009370"/>
    <lineage>
        <taxon>Bacteria</taxon>
        <taxon>Bacillati</taxon>
        <taxon>Bacillota</taxon>
        <taxon>Negativicutes</taxon>
        <taxon>Acetonemataceae</taxon>
        <taxon>Acetonema</taxon>
    </lineage>
</organism>
<keyword evidence="6" id="KW-0805">Transcription regulation</keyword>
<dbReference type="Pfam" id="PF09021">
    <property type="entry name" value="HutP"/>
    <property type="match status" value="1"/>
</dbReference>
<dbReference type="InterPro" id="IPR036482">
    <property type="entry name" value="Regulatory_HutP_sf"/>
</dbReference>
<keyword evidence="7" id="KW-0010">Activator</keyword>
<dbReference type="RefSeq" id="WP_004094707.1">
    <property type="nucleotide sequence ID" value="NZ_AFGF01000066.1"/>
</dbReference>
<gene>
    <name evidence="9" type="ORF">ALO_08655</name>
</gene>
<reference evidence="9 10" key="1">
    <citation type="journal article" date="2011" name="EMBO J.">
        <title>Structural diversity of bacterial flagellar motors.</title>
        <authorList>
            <person name="Chen S."/>
            <person name="Beeby M."/>
            <person name="Murphy G.E."/>
            <person name="Leadbetter J.R."/>
            <person name="Hendrixson D.R."/>
            <person name="Briegel A."/>
            <person name="Li Z."/>
            <person name="Shi J."/>
            <person name="Tocheva E.I."/>
            <person name="Muller A."/>
            <person name="Dobro M.J."/>
            <person name="Jensen G.J."/>
        </authorList>
    </citation>
    <scope>NUCLEOTIDE SEQUENCE [LARGE SCALE GENOMIC DNA]</scope>
    <source>
        <strain evidence="9 10">DSM 6540</strain>
    </source>
</reference>
<keyword evidence="10" id="KW-1185">Reference proteome</keyword>
<evidence type="ECO:0000256" key="7">
    <source>
        <dbReference type="ARBA" id="ARBA00023159"/>
    </source>
</evidence>
<dbReference type="GO" id="GO:0003723">
    <property type="term" value="F:RNA binding"/>
    <property type="evidence" value="ECO:0007669"/>
    <property type="project" value="UniProtKB-KW"/>
</dbReference>
<evidence type="ECO:0000256" key="4">
    <source>
        <dbReference type="ARBA" id="ARBA00019377"/>
    </source>
</evidence>
<comment type="similarity">
    <text evidence="2">Belongs to the HutP family.</text>
</comment>